<evidence type="ECO:0000313" key="1">
    <source>
        <dbReference type="EMBL" id="QOS14489.1"/>
    </source>
</evidence>
<accession>A0A7M1VKB7</accession>
<reference evidence="1" key="1">
    <citation type="journal article" date="2020" name="Phytopathology">
        <title>Sixty years from the first disease description, a novel badnavirus associated with chestnut mosaic disease.</title>
        <authorList>
            <person name="Marais A."/>
            <person name="Murolo S."/>
            <person name="Faure C."/>
            <person name="Brans Y."/>
            <person name="Larue C."/>
            <person name="Maclot F."/>
            <person name="Massart S."/>
            <person name="Chiumenti M."/>
            <person name="Minafra A."/>
            <person name="Romanazzi G."/>
            <person name="Lefebvre M."/>
            <person name="Barreneche T."/>
            <person name="Robin C."/>
            <person name="Petit R.J."/>
            <person name="Candresse T."/>
        </authorList>
    </citation>
    <scope>NUCLEOTIDE SEQUENCE</scope>
    <source>
        <strain evidence="1">ITUmito39</strain>
    </source>
</reference>
<organism evidence="1">
    <name type="scientific">Chestnut mosaic virus</name>
    <dbReference type="NCBI Taxonomy" id="2781948"/>
    <lineage>
        <taxon>Viruses</taxon>
        <taxon>Riboviria</taxon>
        <taxon>Pararnavirae</taxon>
        <taxon>Artverviricota</taxon>
        <taxon>Revtraviricetes</taxon>
        <taxon>Ortervirales</taxon>
        <taxon>Caulimoviridae</taxon>
        <taxon>Badnavirus</taxon>
        <taxon>Badnavirus tessellocastaneae</taxon>
    </lineage>
</organism>
<name>A0A7M1VKB7_9VIRU</name>
<gene>
    <name evidence="1" type="primary">ORF4</name>
</gene>
<protein>
    <submittedName>
        <fullName evidence="1">Uncharacterized protein</fullName>
    </submittedName>
</protein>
<proteinExistence type="predicted"/>
<sequence length="181" mass="20610">MSAGGSSGKIYHEDEGGIVIYPDSAPWEGPKAPPNTIIRHNGTTVYPNEATFWYNPDTFWEPEWICAEEDEPPAVKYRRISAINTEIELEGRQTARQQKCEAIDELLQYTEGFSQQAAAVEWIIRKERDTAHRYSTKDNWYSDISPGLQQRQERMAHIITDINKVIKGLGDIVDDIKNLGV</sequence>
<dbReference type="EMBL" id="MT261366">
    <property type="protein sequence ID" value="QOS14489.1"/>
    <property type="molecule type" value="Genomic_DNA"/>
</dbReference>